<evidence type="ECO:0000256" key="1">
    <source>
        <dbReference type="SAM" id="MobiDB-lite"/>
    </source>
</evidence>
<gene>
    <name evidence="3" type="ORF">PQR66_27625</name>
</gene>
<keyword evidence="2" id="KW-0472">Membrane</keyword>
<feature type="transmembrane region" description="Helical" evidence="2">
    <location>
        <begin position="56"/>
        <end position="77"/>
    </location>
</feature>
<proteinExistence type="predicted"/>
<protein>
    <submittedName>
        <fullName evidence="3">Uncharacterized protein</fullName>
    </submittedName>
</protein>
<sequence length="292" mass="29820">MDVKEIQALHAQYASPTLTIEQARQIASMPALSAPDIGGTRRGIRFGSILRYRRHALIALAVAALAGGGGMSAARIWQVLRTQAGQHTESIQPVATHASVPPPVETQADSGGNMPLNVAPPRPLSSSDFDSPAPPRANGLANVDSRSLAKSVDVSPAVTGTQPTAAHLVIDEAAAAASPIHAPSRSAQPAAQPVAAGRSDAPPVAEPATPARTQPMQPAPPVAPPEKAGIAVAPAVAAVSGERSPARIPRPTHHIASRHKPTDETPSEPVAASGNATKAPTAPVRTSDVQLF</sequence>
<feature type="region of interest" description="Disordered" evidence="1">
    <location>
        <begin position="91"/>
        <end position="145"/>
    </location>
</feature>
<organism evidence="3 4">
    <name type="scientific">Paraburkholderia agricolaris</name>
    <dbReference type="NCBI Taxonomy" id="2152888"/>
    <lineage>
        <taxon>Bacteria</taxon>
        <taxon>Pseudomonadati</taxon>
        <taxon>Pseudomonadota</taxon>
        <taxon>Betaproteobacteria</taxon>
        <taxon>Burkholderiales</taxon>
        <taxon>Burkholderiaceae</taxon>
        <taxon>Paraburkholderia</taxon>
    </lineage>
</organism>
<reference evidence="3 4" key="1">
    <citation type="journal article" date="2024" name="Chem. Sci.">
        <title>Discovery of megapolipeptins by genome mining of a Burkholderiales bacteria collection.</title>
        <authorList>
            <person name="Paulo B.S."/>
            <person name="Recchia M.J.J."/>
            <person name="Lee S."/>
            <person name="Fergusson C.H."/>
            <person name="Romanowski S.B."/>
            <person name="Hernandez A."/>
            <person name="Krull N."/>
            <person name="Liu D.Y."/>
            <person name="Cavanagh H."/>
            <person name="Bos A."/>
            <person name="Gray C.A."/>
            <person name="Murphy B.T."/>
            <person name="Linington R.G."/>
            <person name="Eustaquio A.S."/>
        </authorList>
    </citation>
    <scope>NUCLEOTIDE SEQUENCE [LARGE SCALE GENOMIC DNA]</scope>
    <source>
        <strain evidence="3 4">RL16-012-BIC-B</strain>
    </source>
</reference>
<dbReference type="EMBL" id="JAQQFN010000023">
    <property type="protein sequence ID" value="MFL9886840.1"/>
    <property type="molecule type" value="Genomic_DNA"/>
</dbReference>
<keyword evidence="2" id="KW-1133">Transmembrane helix</keyword>
<evidence type="ECO:0000256" key="2">
    <source>
        <dbReference type="SAM" id="Phobius"/>
    </source>
</evidence>
<dbReference type="Proteomes" id="UP001629249">
    <property type="component" value="Unassembled WGS sequence"/>
</dbReference>
<evidence type="ECO:0000313" key="4">
    <source>
        <dbReference type="Proteomes" id="UP001629249"/>
    </source>
</evidence>
<feature type="compositionally biased region" description="Low complexity" evidence="1">
    <location>
        <begin position="179"/>
        <end position="196"/>
    </location>
</feature>
<accession>A0ABW8ZVJ1</accession>
<dbReference type="RefSeq" id="WP_408330613.1">
    <property type="nucleotide sequence ID" value="NZ_JAQQFH010000015.1"/>
</dbReference>
<comment type="caution">
    <text evidence="3">The sequence shown here is derived from an EMBL/GenBank/DDBJ whole genome shotgun (WGS) entry which is preliminary data.</text>
</comment>
<evidence type="ECO:0000313" key="3">
    <source>
        <dbReference type="EMBL" id="MFL9886840.1"/>
    </source>
</evidence>
<keyword evidence="4" id="KW-1185">Reference proteome</keyword>
<feature type="compositionally biased region" description="Basic residues" evidence="1">
    <location>
        <begin position="250"/>
        <end position="259"/>
    </location>
</feature>
<name>A0ABW8ZVJ1_9BURK</name>
<feature type="region of interest" description="Disordered" evidence="1">
    <location>
        <begin position="179"/>
        <end position="292"/>
    </location>
</feature>
<keyword evidence="2" id="KW-0812">Transmembrane</keyword>